<evidence type="ECO:0000256" key="1">
    <source>
        <dbReference type="SAM" id="MobiDB-lite"/>
    </source>
</evidence>
<dbReference type="AlphaFoldDB" id="A0A6J8B8P7"/>
<dbReference type="EMBL" id="CACVKT020002880">
    <property type="protein sequence ID" value="CAC5380322.1"/>
    <property type="molecule type" value="Genomic_DNA"/>
</dbReference>
<name>A0A6J8B8P7_MYTCO</name>
<evidence type="ECO:0000313" key="2">
    <source>
        <dbReference type="EMBL" id="CAC5380322.1"/>
    </source>
</evidence>
<proteinExistence type="predicted"/>
<dbReference type="InterPro" id="IPR038765">
    <property type="entry name" value="Papain-like_cys_pep_sf"/>
</dbReference>
<dbReference type="Pfam" id="PF00770">
    <property type="entry name" value="Peptidase_C5"/>
    <property type="match status" value="1"/>
</dbReference>
<gene>
    <name evidence="2" type="ORF">MCOR_16292</name>
</gene>
<reference evidence="2 3" key="1">
    <citation type="submission" date="2020-06" db="EMBL/GenBank/DDBJ databases">
        <authorList>
            <person name="Li R."/>
            <person name="Bekaert M."/>
        </authorList>
    </citation>
    <scope>NUCLEOTIDE SEQUENCE [LARGE SCALE GENOMIC DNA]</scope>
    <source>
        <strain evidence="3">wild</strain>
    </source>
</reference>
<organism evidence="2 3">
    <name type="scientific">Mytilus coruscus</name>
    <name type="common">Sea mussel</name>
    <dbReference type="NCBI Taxonomy" id="42192"/>
    <lineage>
        <taxon>Eukaryota</taxon>
        <taxon>Metazoa</taxon>
        <taxon>Spiralia</taxon>
        <taxon>Lophotrochozoa</taxon>
        <taxon>Mollusca</taxon>
        <taxon>Bivalvia</taxon>
        <taxon>Autobranchia</taxon>
        <taxon>Pteriomorphia</taxon>
        <taxon>Mytilida</taxon>
        <taxon>Mytiloidea</taxon>
        <taxon>Mytilidae</taxon>
        <taxon>Mytilinae</taxon>
        <taxon>Mytilus</taxon>
    </lineage>
</organism>
<dbReference type="Proteomes" id="UP000507470">
    <property type="component" value="Unassembled WGS sequence"/>
</dbReference>
<keyword evidence="3" id="KW-1185">Reference proteome</keyword>
<dbReference type="Gene3D" id="3.40.395.10">
    <property type="entry name" value="Adenoviral Proteinase, Chain A"/>
    <property type="match status" value="1"/>
</dbReference>
<dbReference type="OrthoDB" id="6137274at2759"/>
<accession>A0A6J8B8P7</accession>
<dbReference type="InterPro" id="IPR000855">
    <property type="entry name" value="Peptidase_C5"/>
</dbReference>
<dbReference type="GO" id="GO:0006508">
    <property type="term" value="P:proteolysis"/>
    <property type="evidence" value="ECO:0007669"/>
    <property type="project" value="InterPro"/>
</dbReference>
<feature type="region of interest" description="Disordered" evidence="1">
    <location>
        <begin position="77"/>
        <end position="97"/>
    </location>
</feature>
<evidence type="ECO:0000313" key="3">
    <source>
        <dbReference type="Proteomes" id="UP000507470"/>
    </source>
</evidence>
<sequence>MYPSRAEFFVRKFEEATKKPFGHLLVDLKPRTPESSRLLIEVLNIGKGDAIPFATTSQDGKIEKDDLTDTFEDDISDTSEENISNSTENYPIGSEDSEIKGDREDLIACRDCGVVFAHIRGLEAHSQKGCGKKTAIAFPMTGSDVEDTLIGLPVTVCSADDLPTYLSDRPRMFVVNTDKCDQKGSHWVAFHFPASDPPEFFDSLGQLPETYKHYFRNLLIVNGPQYCVVNNRIQPDDSETCGLYCIYYVKLRCRGLKMEDILNNFS</sequence>
<dbReference type="SUPFAM" id="SSF54001">
    <property type="entry name" value="Cysteine proteinases"/>
    <property type="match status" value="1"/>
</dbReference>
<protein>
    <submittedName>
        <fullName evidence="2">Uncharacterized protein</fullName>
    </submittedName>
</protein>
<dbReference type="GO" id="GO:0004197">
    <property type="term" value="F:cysteine-type endopeptidase activity"/>
    <property type="evidence" value="ECO:0007669"/>
    <property type="project" value="InterPro"/>
</dbReference>